<dbReference type="RefSeq" id="WP_203737876.1">
    <property type="nucleotide sequence ID" value="NZ_BOMO01000183.1"/>
</dbReference>
<dbReference type="InterPro" id="IPR027417">
    <property type="entry name" value="P-loop_NTPase"/>
</dbReference>
<dbReference type="Pfam" id="PF07728">
    <property type="entry name" value="AAA_5"/>
    <property type="match status" value="1"/>
</dbReference>
<dbReference type="GO" id="GO:0016887">
    <property type="term" value="F:ATP hydrolysis activity"/>
    <property type="evidence" value="ECO:0007669"/>
    <property type="project" value="InterPro"/>
</dbReference>
<dbReference type="InterPro" id="IPR011704">
    <property type="entry name" value="ATPase_dyneun-rel_AAA"/>
</dbReference>
<protein>
    <submittedName>
        <fullName evidence="3">Dynein-related subfamily AAA family protein</fullName>
    </submittedName>
</protein>
<feature type="compositionally biased region" description="Basic and acidic residues" evidence="1">
    <location>
        <begin position="10"/>
        <end position="23"/>
    </location>
</feature>
<dbReference type="AlphaFoldDB" id="A0A2T0K409"/>
<dbReference type="InterPro" id="IPR003593">
    <property type="entry name" value="AAA+_ATPase"/>
</dbReference>
<dbReference type="Gene3D" id="3.40.50.300">
    <property type="entry name" value="P-loop containing nucleotide triphosphate hydrolases"/>
    <property type="match status" value="1"/>
</dbReference>
<keyword evidence="4" id="KW-1185">Reference proteome</keyword>
<evidence type="ECO:0000313" key="3">
    <source>
        <dbReference type="EMBL" id="PRX17360.1"/>
    </source>
</evidence>
<dbReference type="SUPFAM" id="SSF52540">
    <property type="entry name" value="P-loop containing nucleoside triphosphate hydrolases"/>
    <property type="match status" value="1"/>
</dbReference>
<dbReference type="SMART" id="SM00382">
    <property type="entry name" value="AAA"/>
    <property type="match status" value="1"/>
</dbReference>
<dbReference type="GO" id="GO:0005524">
    <property type="term" value="F:ATP binding"/>
    <property type="evidence" value="ECO:0007669"/>
    <property type="project" value="InterPro"/>
</dbReference>
<reference evidence="3 4" key="1">
    <citation type="submission" date="2018-03" db="EMBL/GenBank/DDBJ databases">
        <title>Genomic Encyclopedia of Archaeal and Bacterial Type Strains, Phase II (KMG-II): from individual species to whole genera.</title>
        <authorList>
            <person name="Goeker M."/>
        </authorList>
    </citation>
    <scope>NUCLEOTIDE SEQUENCE [LARGE SCALE GENOMIC DNA]</scope>
    <source>
        <strain evidence="3 4">DSM 43146</strain>
    </source>
</reference>
<evidence type="ECO:0000259" key="2">
    <source>
        <dbReference type="SMART" id="SM00382"/>
    </source>
</evidence>
<accession>A0A2T0K409</accession>
<sequence length="318" mass="35746">MEPTSSWRIFRGDNRKPEPEAKPWKRLPKPPPWRNPATAGSRFVLSEKLLDAINVALHLRRPLLLTGTPGWGKSTLVQRIAMELALGDPLVWHITSRSTLSEALYQYDALGRLYATQSGGQAVKENAEVQDFVLLGPLGTALADQDRPRAVLIDEIDKSDFDLPNDLLNVLEDGVFEIPPLARAARHESGPDKRQVLGADRCPYPVTNGLVERTHWPVIVMTSNGERSFPAPFLRRCVRFDMPAPDERFIADIVTTYLGDVADTERRSITEFAKRLRTGEILAVDQLLNFVHLVSEQPSMPDEARRRARDMLLAELDD</sequence>
<dbReference type="EMBL" id="PVMZ01000016">
    <property type="protein sequence ID" value="PRX17360.1"/>
    <property type="molecule type" value="Genomic_DNA"/>
</dbReference>
<organism evidence="3 4">
    <name type="scientific">Actinoplanes italicus</name>
    <dbReference type="NCBI Taxonomy" id="113567"/>
    <lineage>
        <taxon>Bacteria</taxon>
        <taxon>Bacillati</taxon>
        <taxon>Actinomycetota</taxon>
        <taxon>Actinomycetes</taxon>
        <taxon>Micromonosporales</taxon>
        <taxon>Micromonosporaceae</taxon>
        <taxon>Actinoplanes</taxon>
    </lineage>
</organism>
<proteinExistence type="predicted"/>
<gene>
    <name evidence="3" type="ORF">CLV67_116136</name>
</gene>
<evidence type="ECO:0000313" key="4">
    <source>
        <dbReference type="Proteomes" id="UP000239415"/>
    </source>
</evidence>
<evidence type="ECO:0000256" key="1">
    <source>
        <dbReference type="SAM" id="MobiDB-lite"/>
    </source>
</evidence>
<feature type="domain" description="AAA+ ATPase" evidence="2">
    <location>
        <begin position="59"/>
        <end position="246"/>
    </location>
</feature>
<dbReference type="CDD" id="cd00009">
    <property type="entry name" value="AAA"/>
    <property type="match status" value="1"/>
</dbReference>
<comment type="caution">
    <text evidence="3">The sequence shown here is derived from an EMBL/GenBank/DDBJ whole genome shotgun (WGS) entry which is preliminary data.</text>
</comment>
<name>A0A2T0K409_9ACTN</name>
<dbReference type="Proteomes" id="UP000239415">
    <property type="component" value="Unassembled WGS sequence"/>
</dbReference>
<feature type="region of interest" description="Disordered" evidence="1">
    <location>
        <begin position="1"/>
        <end position="35"/>
    </location>
</feature>